<protein>
    <submittedName>
        <fullName evidence="2">Uncharacterized protein</fullName>
    </submittedName>
</protein>
<dbReference type="RefSeq" id="XP_062689492.1">
    <property type="nucleotide sequence ID" value="XM_062835448.1"/>
</dbReference>
<dbReference type="EMBL" id="JAULSX010000008">
    <property type="protein sequence ID" value="KAK3486935.1"/>
    <property type="molecule type" value="Genomic_DNA"/>
</dbReference>
<sequence>DEYKGSSEPEPSSMFESAWDEYNLDANRKQHESDSNYEIDHGDPEAETRPGTKRPAFPEFVSQDGSKKSRKEEQGCPGDDGGADLNREAQHQHSASPHSHIDTTVKMCIVKEVTLARDETKVSVAGWMHPVERRRFKDCGQEDCFDSTHCTDKRAKDLKEVEDWKPADGYDYEGGEEDRQRHEREEEQKEQEEQEQKEQGK</sequence>
<name>A0AAJ0MN21_9PEZI</name>
<proteinExistence type="predicted"/>
<dbReference type="Proteomes" id="UP001285908">
    <property type="component" value="Unassembled WGS sequence"/>
</dbReference>
<evidence type="ECO:0000313" key="3">
    <source>
        <dbReference type="Proteomes" id="UP001285908"/>
    </source>
</evidence>
<feature type="compositionally biased region" description="Basic and acidic residues" evidence="1">
    <location>
        <begin position="155"/>
        <end position="168"/>
    </location>
</feature>
<keyword evidence="3" id="KW-1185">Reference proteome</keyword>
<reference evidence="2 3" key="1">
    <citation type="journal article" date="2023" name="Mol. Phylogenet. Evol.">
        <title>Genome-scale phylogeny and comparative genomics of the fungal order Sordariales.</title>
        <authorList>
            <person name="Hensen N."/>
            <person name="Bonometti L."/>
            <person name="Westerberg I."/>
            <person name="Brannstrom I.O."/>
            <person name="Guillou S."/>
            <person name="Cros-Aarteil S."/>
            <person name="Calhoun S."/>
            <person name="Haridas S."/>
            <person name="Kuo A."/>
            <person name="Mondo S."/>
            <person name="Pangilinan J."/>
            <person name="Riley R."/>
            <person name="LaButti K."/>
            <person name="Andreopoulos B."/>
            <person name="Lipzen A."/>
            <person name="Chen C."/>
            <person name="Yan M."/>
            <person name="Daum C."/>
            <person name="Ng V."/>
            <person name="Clum A."/>
            <person name="Steindorff A."/>
            <person name="Ohm R.A."/>
            <person name="Martin F."/>
            <person name="Silar P."/>
            <person name="Natvig D.O."/>
            <person name="Lalanne C."/>
            <person name="Gautier V."/>
            <person name="Ament-Velasquez S.L."/>
            <person name="Kruys A."/>
            <person name="Hutchinson M.I."/>
            <person name="Powell A.J."/>
            <person name="Barry K."/>
            <person name="Miller A.N."/>
            <person name="Grigoriev I.V."/>
            <person name="Debuchy R."/>
            <person name="Gladieux P."/>
            <person name="Hiltunen Thoren M."/>
            <person name="Johannesson H."/>
        </authorList>
    </citation>
    <scope>NUCLEOTIDE SEQUENCE [LARGE SCALE GENOMIC DNA]</scope>
    <source>
        <strain evidence="2 3">FGSC 10403</strain>
    </source>
</reference>
<feature type="compositionally biased region" description="Basic and acidic residues" evidence="1">
    <location>
        <begin position="65"/>
        <end position="74"/>
    </location>
</feature>
<feature type="region of interest" description="Disordered" evidence="1">
    <location>
        <begin position="155"/>
        <end position="201"/>
    </location>
</feature>
<comment type="caution">
    <text evidence="2">The sequence shown here is derived from an EMBL/GenBank/DDBJ whole genome shotgun (WGS) entry which is preliminary data.</text>
</comment>
<organism evidence="2 3">
    <name type="scientific">Neurospora hispaniola</name>
    <dbReference type="NCBI Taxonomy" id="588809"/>
    <lineage>
        <taxon>Eukaryota</taxon>
        <taxon>Fungi</taxon>
        <taxon>Dikarya</taxon>
        <taxon>Ascomycota</taxon>
        <taxon>Pezizomycotina</taxon>
        <taxon>Sordariomycetes</taxon>
        <taxon>Sordariomycetidae</taxon>
        <taxon>Sordariales</taxon>
        <taxon>Sordariaceae</taxon>
        <taxon>Neurospora</taxon>
    </lineage>
</organism>
<accession>A0AAJ0MN21</accession>
<feature type="compositionally biased region" description="Basic and acidic residues" evidence="1">
    <location>
        <begin position="26"/>
        <end position="50"/>
    </location>
</feature>
<evidence type="ECO:0000256" key="1">
    <source>
        <dbReference type="SAM" id="MobiDB-lite"/>
    </source>
</evidence>
<evidence type="ECO:0000313" key="2">
    <source>
        <dbReference type="EMBL" id="KAK3486935.1"/>
    </source>
</evidence>
<feature type="non-terminal residue" evidence="2">
    <location>
        <position position="1"/>
    </location>
</feature>
<feature type="compositionally biased region" description="Basic and acidic residues" evidence="1">
    <location>
        <begin position="177"/>
        <end position="187"/>
    </location>
</feature>
<dbReference type="AlphaFoldDB" id="A0AAJ0MN21"/>
<dbReference type="GeneID" id="87873070"/>
<feature type="region of interest" description="Disordered" evidence="1">
    <location>
        <begin position="1"/>
        <end position="104"/>
    </location>
</feature>
<gene>
    <name evidence="2" type="ORF">B0T23DRAFT_324700</name>
</gene>